<proteinExistence type="predicted"/>
<accession>A0ACB7X0Y0</accession>
<sequence length="271" mass="29346">MDAPTMVVTSPTTTMVAPTTTTVAPTTTTVAPTTTTTNNMDSGNRGSIQSSSGGTALSSSPTVHFDPPKTDPVQPQPQQLARNPKKRSRASRRAPTTLLTTDTTNFRAMVQEFTGIPAPPFTSSSSPFLRNRLDLFATPAAASTRSYPLSDGLYPGLSYKKDMVGAFLISAAEGIVERLLSQAKDLISNKINNQINLASSFTEDLEDLSRALETIHALLHDADQNRKTTSATMLVWLNNLKAVICDAEDLLDELAYEALRRKIEEDSTFYS</sequence>
<dbReference type="EMBL" id="CM037152">
    <property type="protein sequence ID" value="KAH7834334.1"/>
    <property type="molecule type" value="Genomic_DNA"/>
</dbReference>
<reference evidence="1 2" key="1">
    <citation type="journal article" date="2021" name="Hortic Res">
        <title>High-quality reference genome and annotation aids understanding of berry development for evergreen blueberry (Vaccinium darrowii).</title>
        <authorList>
            <person name="Yu J."/>
            <person name="Hulse-Kemp A.M."/>
            <person name="Babiker E."/>
            <person name="Staton M."/>
        </authorList>
    </citation>
    <scope>NUCLEOTIDE SEQUENCE [LARGE SCALE GENOMIC DNA]</scope>
    <source>
        <strain evidence="2">cv. NJ 8807/NJ 8810</strain>
        <tissue evidence="1">Young leaf</tissue>
    </source>
</reference>
<dbReference type="Proteomes" id="UP000828048">
    <property type="component" value="Chromosome 2"/>
</dbReference>
<name>A0ACB7X0Y0_9ERIC</name>
<gene>
    <name evidence="1" type="ORF">Vadar_014982</name>
</gene>
<protein>
    <submittedName>
        <fullName evidence="1">Uncharacterized protein</fullName>
    </submittedName>
</protein>
<evidence type="ECO:0000313" key="1">
    <source>
        <dbReference type="EMBL" id="KAH7834334.1"/>
    </source>
</evidence>
<organism evidence="1 2">
    <name type="scientific">Vaccinium darrowii</name>
    <dbReference type="NCBI Taxonomy" id="229202"/>
    <lineage>
        <taxon>Eukaryota</taxon>
        <taxon>Viridiplantae</taxon>
        <taxon>Streptophyta</taxon>
        <taxon>Embryophyta</taxon>
        <taxon>Tracheophyta</taxon>
        <taxon>Spermatophyta</taxon>
        <taxon>Magnoliopsida</taxon>
        <taxon>eudicotyledons</taxon>
        <taxon>Gunneridae</taxon>
        <taxon>Pentapetalae</taxon>
        <taxon>asterids</taxon>
        <taxon>Ericales</taxon>
        <taxon>Ericaceae</taxon>
        <taxon>Vaccinioideae</taxon>
        <taxon>Vaccinieae</taxon>
        <taxon>Vaccinium</taxon>
    </lineage>
</organism>
<evidence type="ECO:0000313" key="2">
    <source>
        <dbReference type="Proteomes" id="UP000828048"/>
    </source>
</evidence>
<comment type="caution">
    <text evidence="1">The sequence shown here is derived from an EMBL/GenBank/DDBJ whole genome shotgun (WGS) entry which is preliminary data.</text>
</comment>
<keyword evidence="2" id="KW-1185">Reference proteome</keyword>